<sequence length="148" mass="14689">MRGLAGVGAGAGAGQQRESSGSGGMSGAGTETGHRRQRERGAVTAEMAVGLPALTLLLAALLTGAAAGVTQLRVQEAARTAAREVLRGQDEQAVGAALRVAGDGAAVELQETGGWVQVEVSAGLDAPLLRWLPVTLRASAAAPAEDGP</sequence>
<dbReference type="InterPro" id="IPR049790">
    <property type="entry name" value="Rv3655c/TadE"/>
</dbReference>
<protein>
    <recommendedName>
        <fullName evidence="3">TadE-like domain-containing protein</fullName>
    </recommendedName>
</protein>
<dbReference type="Pfam" id="PF07811">
    <property type="entry name" value="TadE"/>
    <property type="match status" value="1"/>
</dbReference>
<dbReference type="PATRIC" id="fig|1461584.3.peg.2416"/>
<feature type="transmembrane region" description="Helical" evidence="2">
    <location>
        <begin position="47"/>
        <end position="69"/>
    </location>
</feature>
<proteinExistence type="predicted"/>
<dbReference type="AlphaFoldDB" id="A0A078MP96"/>
<keyword evidence="2" id="KW-0812">Transmembrane</keyword>
<feature type="compositionally biased region" description="Gly residues" evidence="1">
    <location>
        <begin position="1"/>
        <end position="13"/>
    </location>
</feature>
<accession>A0A078MP96</accession>
<keyword evidence="2" id="KW-0472">Membrane</keyword>
<evidence type="ECO:0000256" key="1">
    <source>
        <dbReference type="SAM" id="MobiDB-lite"/>
    </source>
</evidence>
<name>A0A078MP96_9MICC</name>
<gene>
    <name evidence="4" type="ORF">BN1051_02441</name>
</gene>
<evidence type="ECO:0000259" key="3">
    <source>
        <dbReference type="Pfam" id="PF07811"/>
    </source>
</evidence>
<evidence type="ECO:0000256" key="2">
    <source>
        <dbReference type="SAM" id="Phobius"/>
    </source>
</evidence>
<organism evidence="4">
    <name type="scientific">Arthrobacter saudimassiliensis</name>
    <dbReference type="NCBI Taxonomy" id="1461584"/>
    <lineage>
        <taxon>Bacteria</taxon>
        <taxon>Bacillati</taxon>
        <taxon>Actinomycetota</taxon>
        <taxon>Actinomycetes</taxon>
        <taxon>Micrococcales</taxon>
        <taxon>Micrococcaceae</taxon>
        <taxon>Arthrobacter</taxon>
    </lineage>
</organism>
<feature type="region of interest" description="Disordered" evidence="1">
    <location>
        <begin position="1"/>
        <end position="41"/>
    </location>
</feature>
<feature type="domain" description="TadE-like" evidence="3">
    <location>
        <begin position="41"/>
        <end position="83"/>
    </location>
</feature>
<dbReference type="InterPro" id="IPR012495">
    <property type="entry name" value="TadE-like_dom"/>
</dbReference>
<evidence type="ECO:0000313" key="4">
    <source>
        <dbReference type="EMBL" id="CEA09078.1"/>
    </source>
</evidence>
<dbReference type="EMBL" id="LN483071">
    <property type="protein sequence ID" value="CEA09078.1"/>
    <property type="molecule type" value="Genomic_DNA"/>
</dbReference>
<keyword evidence="2" id="KW-1133">Transmembrane helix</keyword>
<dbReference type="NCBIfam" id="NF041390">
    <property type="entry name" value="TadE_Rv3655c"/>
    <property type="match status" value="1"/>
</dbReference>
<reference evidence="4" key="1">
    <citation type="submission" date="2014-07" db="EMBL/GenBank/DDBJ databases">
        <authorList>
            <person name="Urmite Genomes Urmite Genomes"/>
        </authorList>
    </citation>
    <scope>NUCLEOTIDE SEQUENCE</scope>
    <source>
        <strain evidence="4">11W110_air</strain>
    </source>
</reference>